<sequence>LRDPDGGTVTVTRLQATGTMETVHNLGVTGTHNYYVRTGTTWTLAHNNTQCTPTYKDLRAAGAKDAHHIIQDAAARDLPGYSRGDAPAVQLEGPSTKVGSPHYKATQVQRQPGGGTYGDERKIAEEALRAAGMSEEEIASNIARADSYFVDKLGVTSDTPMRIPRNRPS</sequence>
<protein>
    <recommendedName>
        <fullName evidence="2">Tox-SHH domain-containing protein</fullName>
    </recommendedName>
</protein>
<feature type="non-terminal residue" evidence="3">
    <location>
        <position position="1"/>
    </location>
</feature>
<evidence type="ECO:0000313" key="4">
    <source>
        <dbReference type="Proteomes" id="UP000279336"/>
    </source>
</evidence>
<comment type="caution">
    <text evidence="3">The sequence shown here is derived from an EMBL/GenBank/DDBJ whole genome shotgun (WGS) entry which is preliminary data.</text>
</comment>
<evidence type="ECO:0000256" key="1">
    <source>
        <dbReference type="SAM" id="MobiDB-lite"/>
    </source>
</evidence>
<dbReference type="EMBL" id="RCIW01000029">
    <property type="protein sequence ID" value="RLP06332.1"/>
    <property type="molecule type" value="Genomic_DNA"/>
</dbReference>
<dbReference type="Proteomes" id="UP000279336">
    <property type="component" value="Unassembled WGS sequence"/>
</dbReference>
<reference evidence="3 4" key="1">
    <citation type="submission" date="2018-10" db="EMBL/GenBank/DDBJ databases">
        <title>Propionibacterium australiense Genome Sequencing and Assembly.</title>
        <authorList>
            <person name="Bernier A.-M."/>
            <person name="Bernard K."/>
        </authorList>
    </citation>
    <scope>NUCLEOTIDE SEQUENCE [LARGE SCALE GENOMIC DNA]</scope>
    <source>
        <strain evidence="3 4">NML98A078</strain>
    </source>
</reference>
<feature type="region of interest" description="Disordered" evidence="1">
    <location>
        <begin position="93"/>
        <end position="118"/>
    </location>
</feature>
<organism evidence="3 4">
    <name type="scientific">Propionibacterium australiense</name>
    <dbReference type="NCBI Taxonomy" id="119981"/>
    <lineage>
        <taxon>Bacteria</taxon>
        <taxon>Bacillati</taxon>
        <taxon>Actinomycetota</taxon>
        <taxon>Actinomycetes</taxon>
        <taxon>Propionibacteriales</taxon>
        <taxon>Propionibacteriaceae</taxon>
        <taxon>Propionibacterium</taxon>
    </lineage>
</organism>
<evidence type="ECO:0000313" key="3">
    <source>
        <dbReference type="EMBL" id="RLP06332.1"/>
    </source>
</evidence>
<dbReference type="Pfam" id="PF15652">
    <property type="entry name" value="Tox-SHH"/>
    <property type="match status" value="1"/>
</dbReference>
<dbReference type="InterPro" id="IPR028900">
    <property type="entry name" value="Tox-SHH_dom"/>
</dbReference>
<dbReference type="AlphaFoldDB" id="A0A8B3FGZ0"/>
<feature type="domain" description="Tox-SHH" evidence="2">
    <location>
        <begin position="65"/>
        <end position="122"/>
    </location>
</feature>
<accession>A0A8B3FGZ0</accession>
<name>A0A8B3FGZ0_9ACTN</name>
<evidence type="ECO:0000259" key="2">
    <source>
        <dbReference type="Pfam" id="PF15652"/>
    </source>
</evidence>
<gene>
    <name evidence="3" type="ORF">D7U36_13055</name>
</gene>
<proteinExistence type="predicted"/>